<proteinExistence type="predicted"/>
<evidence type="ECO:0000313" key="1">
    <source>
        <dbReference type="EMBL" id="SEH94894.1"/>
    </source>
</evidence>
<dbReference type="EMBL" id="CVUD02000254">
    <property type="protein sequence ID" value="SEH94894.1"/>
    <property type="molecule type" value="Genomic_DNA"/>
</dbReference>
<dbReference type="AlphaFoldDB" id="A0A1H6M7M7"/>
<name>A0A1H6M7M7_9GAMM</name>
<protein>
    <submittedName>
        <fullName evidence="1">Uncharacterized protein</fullName>
    </submittedName>
</protein>
<dbReference type="Proteomes" id="UP000198559">
    <property type="component" value="Unassembled WGS sequence"/>
</dbReference>
<reference evidence="2" key="1">
    <citation type="submission" date="2016-06" db="EMBL/GenBank/DDBJ databases">
        <authorList>
            <person name="Petersen J."/>
            <person name="Sayavedra L."/>
        </authorList>
    </citation>
    <scope>NUCLEOTIDE SEQUENCE [LARGE SCALE GENOMIC DNA]</scope>
    <source>
        <strain evidence="2">BazSymB</strain>
    </source>
</reference>
<accession>A0A1H6M7M7</accession>
<sequence length="37" mass="4281">MTKHTFSKISTQHNPYSQYILSVAWQNQAALSLDKDK</sequence>
<gene>
    <name evidence="1" type="ORF">BAZSYMB_SCAFFOLD00011_18</name>
</gene>
<evidence type="ECO:0000313" key="2">
    <source>
        <dbReference type="Proteomes" id="UP000198559"/>
    </source>
</evidence>
<organism evidence="1 2">
    <name type="scientific">Bathymodiolus azoricus thioautotrophic gill symbiont</name>
    <dbReference type="NCBI Taxonomy" id="235205"/>
    <lineage>
        <taxon>Bacteria</taxon>
        <taxon>Pseudomonadati</taxon>
        <taxon>Pseudomonadota</taxon>
        <taxon>Gammaproteobacteria</taxon>
        <taxon>sulfur-oxidizing symbionts</taxon>
    </lineage>
</organism>